<keyword evidence="2" id="KW-1185">Reference proteome</keyword>
<gene>
    <name evidence="1" type="ORF">J2851_006469</name>
</gene>
<accession>A0ABS4SVQ9</accession>
<organism evidence="1 2">
    <name type="scientific">Azospirillum rugosum</name>
    <dbReference type="NCBI Taxonomy" id="416170"/>
    <lineage>
        <taxon>Bacteria</taxon>
        <taxon>Pseudomonadati</taxon>
        <taxon>Pseudomonadota</taxon>
        <taxon>Alphaproteobacteria</taxon>
        <taxon>Rhodospirillales</taxon>
        <taxon>Azospirillaceae</taxon>
        <taxon>Azospirillum</taxon>
    </lineage>
</organism>
<evidence type="ECO:0000313" key="1">
    <source>
        <dbReference type="EMBL" id="MBP2296651.1"/>
    </source>
</evidence>
<dbReference type="InterPro" id="IPR010287">
    <property type="entry name" value="DUF892_YciF-like"/>
</dbReference>
<dbReference type="SUPFAM" id="SSF47240">
    <property type="entry name" value="Ferritin-like"/>
    <property type="match status" value="1"/>
</dbReference>
<dbReference type="RefSeq" id="WP_209772043.1">
    <property type="nucleotide sequence ID" value="NZ_JAGINP010000033.1"/>
</dbReference>
<evidence type="ECO:0000313" key="2">
    <source>
        <dbReference type="Proteomes" id="UP000781958"/>
    </source>
</evidence>
<dbReference type="PANTHER" id="PTHR30565">
    <property type="entry name" value="PROTEIN YCIF"/>
    <property type="match status" value="1"/>
</dbReference>
<dbReference type="InterPro" id="IPR012347">
    <property type="entry name" value="Ferritin-like"/>
</dbReference>
<comment type="caution">
    <text evidence="1">The sequence shown here is derived from an EMBL/GenBank/DDBJ whole genome shotgun (WGS) entry which is preliminary data.</text>
</comment>
<protein>
    <submittedName>
        <fullName evidence="1">Ferritin-like metal-binding protein YciE</fullName>
    </submittedName>
</protein>
<dbReference type="Pfam" id="PF05974">
    <property type="entry name" value="DUF892"/>
    <property type="match status" value="1"/>
</dbReference>
<name>A0ABS4SVQ9_9PROT</name>
<dbReference type="PANTHER" id="PTHR30565:SF9">
    <property type="entry name" value="PROTEIN YCIF"/>
    <property type="match status" value="1"/>
</dbReference>
<dbReference type="InterPro" id="IPR047114">
    <property type="entry name" value="YciF"/>
</dbReference>
<sequence>MASPSNAVNDIFIAGLRNTHALEMEALQIMNRQVERLQNYPELEQALRQHIAETEQQRKRIEEAMNEVGVSPSSIKEAIFGLIGNVGAVAHTPAADEILKNMFANHAFENYEIAAYKSLIVMAETAGFKNISGFQKSLREEEAMAQTMNQLVEPITRKYISLEQKEKTASH</sequence>
<dbReference type="Proteomes" id="UP000781958">
    <property type="component" value="Unassembled WGS sequence"/>
</dbReference>
<proteinExistence type="predicted"/>
<dbReference type="EMBL" id="JAGINP010000033">
    <property type="protein sequence ID" value="MBP2296651.1"/>
    <property type="molecule type" value="Genomic_DNA"/>
</dbReference>
<dbReference type="InterPro" id="IPR009078">
    <property type="entry name" value="Ferritin-like_SF"/>
</dbReference>
<dbReference type="Gene3D" id="1.20.1260.10">
    <property type="match status" value="1"/>
</dbReference>
<reference evidence="1 2" key="1">
    <citation type="submission" date="2021-03" db="EMBL/GenBank/DDBJ databases">
        <title>Genomic Encyclopedia of Type Strains, Phase III (KMG-III): the genomes of soil and plant-associated and newly described type strains.</title>
        <authorList>
            <person name="Whitman W."/>
        </authorList>
    </citation>
    <scope>NUCLEOTIDE SEQUENCE [LARGE SCALE GENOMIC DNA]</scope>
    <source>
        <strain evidence="1 2">IMMIB AFH-6</strain>
    </source>
</reference>